<dbReference type="InterPro" id="IPR015943">
    <property type="entry name" value="WD40/YVTN_repeat-like_dom_sf"/>
</dbReference>
<proteinExistence type="inferred from homology"/>
<dbReference type="Gene3D" id="2.130.10.10">
    <property type="entry name" value="YVTN repeat-like/Quinoprotein amine dehydrogenase"/>
    <property type="match status" value="2"/>
</dbReference>
<dbReference type="PANTHER" id="PTHR12442">
    <property type="entry name" value="DYNEIN INTERMEDIATE CHAIN"/>
    <property type="match status" value="1"/>
</dbReference>
<reference evidence="17 18" key="1">
    <citation type="submission" date="2019-04" db="EMBL/GenBank/DDBJ databases">
        <authorList>
            <consortium name="Wellcome Sanger Institute Data Sharing"/>
        </authorList>
    </citation>
    <scope>NUCLEOTIDE SEQUENCE [LARGE SCALE GENOMIC DNA]</scope>
</reference>
<dbReference type="SUPFAM" id="SSF50978">
    <property type="entry name" value="WD40 repeat-like"/>
    <property type="match status" value="1"/>
</dbReference>
<comment type="subunit">
    <text evidence="12">Consists of at least two heavy chains and a number of intermediate and light chains. Interacts with BICD2. Interacts with CFAP45 and CFAP52. Interacts with CFAP53.</text>
</comment>
<feature type="compositionally biased region" description="Basic and acidic residues" evidence="16">
    <location>
        <begin position="140"/>
        <end position="156"/>
    </location>
</feature>
<keyword evidence="9" id="KW-0206">Cytoskeleton</keyword>
<gene>
    <name evidence="17" type="primary">DNAI1</name>
</gene>
<evidence type="ECO:0000313" key="17">
    <source>
        <dbReference type="Ensembl" id="ENSSFOP00015019789.2"/>
    </source>
</evidence>
<dbReference type="PROSITE" id="PS50294">
    <property type="entry name" value="WD_REPEATS_REGION"/>
    <property type="match status" value="1"/>
</dbReference>
<keyword evidence="3" id="KW-0963">Cytoplasm</keyword>
<feature type="repeat" description="WD" evidence="15">
    <location>
        <begin position="499"/>
        <end position="532"/>
    </location>
</feature>
<keyword evidence="4 15" id="KW-0853">WD repeat</keyword>
<dbReference type="OrthoDB" id="10261376at2759"/>
<evidence type="ECO:0000256" key="11">
    <source>
        <dbReference type="ARBA" id="ARBA00053763"/>
    </source>
</evidence>
<organism evidence="17 18">
    <name type="scientific">Scleropages formosus</name>
    <name type="common">Asian bonytongue</name>
    <name type="synonym">Osteoglossum formosum</name>
    <dbReference type="NCBI Taxonomy" id="113540"/>
    <lineage>
        <taxon>Eukaryota</taxon>
        <taxon>Metazoa</taxon>
        <taxon>Chordata</taxon>
        <taxon>Craniata</taxon>
        <taxon>Vertebrata</taxon>
        <taxon>Euteleostomi</taxon>
        <taxon>Actinopterygii</taxon>
        <taxon>Neopterygii</taxon>
        <taxon>Teleostei</taxon>
        <taxon>Osteoglossocephala</taxon>
        <taxon>Osteoglossomorpha</taxon>
        <taxon>Osteoglossiformes</taxon>
        <taxon>Osteoglossidae</taxon>
        <taxon>Scleropages</taxon>
    </lineage>
</organism>
<dbReference type="PANTHER" id="PTHR12442:SF11">
    <property type="entry name" value="DYNEIN AXONEMAL INTERMEDIATE CHAIN 1"/>
    <property type="match status" value="1"/>
</dbReference>
<dbReference type="Ensembl" id="ENSSFOT00015020017.2">
    <property type="protein sequence ID" value="ENSSFOP00015019789.2"/>
    <property type="gene ID" value="ENSSFOG00015012534.2"/>
</dbReference>
<evidence type="ECO:0000256" key="1">
    <source>
        <dbReference type="ARBA" id="ARBA00004430"/>
    </source>
</evidence>
<name>A0A8C9V342_SCLFO</name>
<reference evidence="17" key="2">
    <citation type="submission" date="2025-08" db="UniProtKB">
        <authorList>
            <consortium name="Ensembl"/>
        </authorList>
    </citation>
    <scope>IDENTIFICATION</scope>
</reference>
<dbReference type="FunFam" id="2.130.10.10:FF:000349">
    <property type="entry name" value="Dynein axonemal intermediate chain 1"/>
    <property type="match status" value="1"/>
</dbReference>
<keyword evidence="18" id="KW-1185">Reference proteome</keyword>
<dbReference type="GO" id="GO:0003341">
    <property type="term" value="P:cilium movement"/>
    <property type="evidence" value="ECO:0007669"/>
    <property type="project" value="TreeGrafter"/>
</dbReference>
<keyword evidence="6" id="KW-0677">Repeat</keyword>
<protein>
    <recommendedName>
        <fullName evidence="13">Dynein axonemal intermediate chain 1</fullName>
    </recommendedName>
    <alternativeName>
        <fullName evidence="14">Axonemal dynein intermediate chain 1</fullName>
    </alternativeName>
</protein>
<evidence type="ECO:0000256" key="7">
    <source>
        <dbReference type="ARBA" id="ARBA00023017"/>
    </source>
</evidence>
<sequence length="664" mass="75950">MRKYYISFCKDEDDGTEMGDGTDEWMQRKTLIKPPDQLDLTEAELKEEFTRILTANNPHAPENIVRYSFKELLYQRTGSIDQLATHFMLEGNLLHQDSDEARRQKARQGYPEGMVVLLLLLLFVFPQQAEVEEVMEEGGSEDRSDSVQHKGGKPEQKQTNQFNFIERGSKTLNNPLRQMGCQTEPPPRANFSATANQWVIYDAYVEELQKQENNKEKQRASMKKEEGKSKKKTMLSDDITKFRKVTKIVERMVIQNTFDDIAQDFKYFEDASDEFRQQEGTLLPLWKFQYDKVKGLAVTSLCWNQRYKDLFGVGLGSYDFTKQGHGMLLFYSLKNSTFPEYFYTTSSGIMCLDIHPNLSHLVAVGFYNGCVAVYNLKEKSIQPLYTSTAMSGMLTQPVWQVKWQKDDMDNNHNFFSVSSDGRVVSWTLVKNEMVFTDIVKLAVGDSVTGGLEGLQLPNPACGTSFDFHKEVDYLFLVGTEEGKIYKCSKAYSSQFLDTYDGHHMAVDAVRWNHFHPKVFISCSADWTIKIWDHTVRTPMFTFDLNSAVGDVAWSPYSSTVFAAVTTDGKVHVFDLNINKYEAICHQPVVAKKTKLTHIEFHPVYPIIIVGDDRGCVTSLKLSPNLRKKPKEKKRQELPEGPEVEIAKMEKLLNLLQDPDNSSLG</sequence>
<dbReference type="GO" id="GO:0036157">
    <property type="term" value="C:outer dynein arm"/>
    <property type="evidence" value="ECO:0007669"/>
    <property type="project" value="TreeGrafter"/>
</dbReference>
<keyword evidence="5" id="KW-0493">Microtubule</keyword>
<keyword evidence="10" id="KW-0966">Cell projection</keyword>
<feature type="region of interest" description="Disordered" evidence="16">
    <location>
        <begin position="134"/>
        <end position="160"/>
    </location>
</feature>
<evidence type="ECO:0000256" key="2">
    <source>
        <dbReference type="ARBA" id="ARBA00011059"/>
    </source>
</evidence>
<dbReference type="GO" id="GO:0007368">
    <property type="term" value="P:determination of left/right symmetry"/>
    <property type="evidence" value="ECO:0007669"/>
    <property type="project" value="UniProtKB-ARBA"/>
</dbReference>
<feature type="region of interest" description="Disordered" evidence="16">
    <location>
        <begin position="211"/>
        <end position="230"/>
    </location>
</feature>
<keyword evidence="8" id="KW-0505">Motor protein</keyword>
<dbReference type="GO" id="GO:0045504">
    <property type="term" value="F:dynein heavy chain binding"/>
    <property type="evidence" value="ECO:0007669"/>
    <property type="project" value="TreeGrafter"/>
</dbReference>
<dbReference type="InterPro" id="IPR050687">
    <property type="entry name" value="Dynein_IC"/>
</dbReference>
<evidence type="ECO:0000256" key="3">
    <source>
        <dbReference type="ARBA" id="ARBA00022490"/>
    </source>
</evidence>
<dbReference type="SMART" id="SM00320">
    <property type="entry name" value="WD40"/>
    <property type="match status" value="4"/>
</dbReference>
<evidence type="ECO:0000256" key="15">
    <source>
        <dbReference type="PROSITE-ProRule" id="PRU00221"/>
    </source>
</evidence>
<dbReference type="GO" id="GO:0036158">
    <property type="term" value="P:outer dynein arm assembly"/>
    <property type="evidence" value="ECO:0007669"/>
    <property type="project" value="TreeGrafter"/>
</dbReference>
<dbReference type="PROSITE" id="PS50082">
    <property type="entry name" value="WD_REPEATS_2"/>
    <property type="match status" value="1"/>
</dbReference>
<evidence type="ECO:0000256" key="14">
    <source>
        <dbReference type="ARBA" id="ARBA00080372"/>
    </source>
</evidence>
<evidence type="ECO:0000256" key="12">
    <source>
        <dbReference type="ARBA" id="ARBA00061734"/>
    </source>
</evidence>
<evidence type="ECO:0000256" key="10">
    <source>
        <dbReference type="ARBA" id="ARBA00023273"/>
    </source>
</evidence>
<dbReference type="Proteomes" id="UP000694397">
    <property type="component" value="Chromosome 6"/>
</dbReference>
<evidence type="ECO:0000256" key="8">
    <source>
        <dbReference type="ARBA" id="ARBA00023175"/>
    </source>
</evidence>
<dbReference type="InterPro" id="IPR036322">
    <property type="entry name" value="WD40_repeat_dom_sf"/>
</dbReference>
<keyword evidence="7" id="KW-0243">Dynein</keyword>
<dbReference type="GeneTree" id="ENSGT00940000156436"/>
<dbReference type="InterPro" id="IPR001680">
    <property type="entry name" value="WD40_rpt"/>
</dbReference>
<reference evidence="17" key="3">
    <citation type="submission" date="2025-09" db="UniProtKB">
        <authorList>
            <consortium name="Ensembl"/>
        </authorList>
    </citation>
    <scope>IDENTIFICATION</scope>
</reference>
<comment type="similarity">
    <text evidence="2">Belongs to the dynein intermediate chain family.</text>
</comment>
<dbReference type="GO" id="GO:0005874">
    <property type="term" value="C:microtubule"/>
    <property type="evidence" value="ECO:0007669"/>
    <property type="project" value="UniProtKB-KW"/>
</dbReference>
<dbReference type="GO" id="GO:0045503">
    <property type="term" value="F:dynein light chain binding"/>
    <property type="evidence" value="ECO:0007669"/>
    <property type="project" value="TreeGrafter"/>
</dbReference>
<evidence type="ECO:0000313" key="18">
    <source>
        <dbReference type="Proteomes" id="UP000694397"/>
    </source>
</evidence>
<evidence type="ECO:0000256" key="4">
    <source>
        <dbReference type="ARBA" id="ARBA00022574"/>
    </source>
</evidence>
<evidence type="ECO:0000256" key="13">
    <source>
        <dbReference type="ARBA" id="ARBA00072661"/>
    </source>
</evidence>
<dbReference type="Pfam" id="PF00400">
    <property type="entry name" value="WD40"/>
    <property type="match status" value="2"/>
</dbReference>
<dbReference type="FunFam" id="2.130.10.10:FF:000251">
    <property type="entry name" value="Dynein axonemal intermediate chain 1"/>
    <property type="match status" value="1"/>
</dbReference>
<accession>A0A8C9V342</accession>
<evidence type="ECO:0000256" key="5">
    <source>
        <dbReference type="ARBA" id="ARBA00022701"/>
    </source>
</evidence>
<evidence type="ECO:0000256" key="9">
    <source>
        <dbReference type="ARBA" id="ARBA00023212"/>
    </source>
</evidence>
<dbReference type="AlphaFoldDB" id="A0A8C9V342"/>
<evidence type="ECO:0000256" key="6">
    <source>
        <dbReference type="ARBA" id="ARBA00022737"/>
    </source>
</evidence>
<comment type="function">
    <text evidence="11">Part of the dynein complex of respiratory cilia.</text>
</comment>
<comment type="subcellular location">
    <subcellularLocation>
        <location evidence="1">Cytoplasm</location>
        <location evidence="1">Cytoskeleton</location>
        <location evidence="1">Cilium axoneme</location>
    </subcellularLocation>
</comment>
<evidence type="ECO:0000256" key="16">
    <source>
        <dbReference type="SAM" id="MobiDB-lite"/>
    </source>
</evidence>